<comment type="caution">
    <text evidence="1">The sequence shown here is derived from an EMBL/GenBank/DDBJ whole genome shotgun (WGS) entry which is preliminary data.</text>
</comment>
<keyword evidence="2" id="KW-1185">Reference proteome</keyword>
<dbReference type="OrthoDB" id="2447010at2759"/>
<sequence length="222" mass="24142">EVTGLDASIIQQVNMTHDPVNEAQLVKELKDEAEQRRGFEIATQGKVIPSGPAEKVEEAAKNLERALSLDGNIDNSATTLTAEQSNETLGLLDVPPDEGISESVECERLSELKKVVSDHASKEAETNRTGVSRGNTTALSQSAMDKYVTAISKEAGIAPSAIKDVDMAVKPVDETRLAKELKNEAEQRKLFEIATRGKVILRGPARKVEEASERLERVTHLD</sequence>
<proteinExistence type="predicted"/>
<reference evidence="1" key="1">
    <citation type="submission" date="2021-06" db="EMBL/GenBank/DDBJ databases">
        <authorList>
            <person name="Kallberg Y."/>
            <person name="Tangrot J."/>
            <person name="Rosling A."/>
        </authorList>
    </citation>
    <scope>NUCLEOTIDE SEQUENCE</scope>
    <source>
        <strain evidence="1">IA702</strain>
    </source>
</reference>
<evidence type="ECO:0000313" key="2">
    <source>
        <dbReference type="Proteomes" id="UP000789572"/>
    </source>
</evidence>
<dbReference type="EMBL" id="CAJVPJ010002229">
    <property type="protein sequence ID" value="CAG8616338.1"/>
    <property type="molecule type" value="Genomic_DNA"/>
</dbReference>
<protein>
    <submittedName>
        <fullName evidence="1">6387_t:CDS:1</fullName>
    </submittedName>
</protein>
<dbReference type="Proteomes" id="UP000789572">
    <property type="component" value="Unassembled WGS sequence"/>
</dbReference>
<feature type="non-terminal residue" evidence="1">
    <location>
        <position position="222"/>
    </location>
</feature>
<organism evidence="1 2">
    <name type="scientific">Paraglomus occultum</name>
    <dbReference type="NCBI Taxonomy" id="144539"/>
    <lineage>
        <taxon>Eukaryota</taxon>
        <taxon>Fungi</taxon>
        <taxon>Fungi incertae sedis</taxon>
        <taxon>Mucoromycota</taxon>
        <taxon>Glomeromycotina</taxon>
        <taxon>Glomeromycetes</taxon>
        <taxon>Paraglomerales</taxon>
        <taxon>Paraglomeraceae</taxon>
        <taxon>Paraglomus</taxon>
    </lineage>
</organism>
<gene>
    <name evidence="1" type="ORF">POCULU_LOCUS8203</name>
</gene>
<dbReference type="AlphaFoldDB" id="A0A9N9GPC3"/>
<name>A0A9N9GPC3_9GLOM</name>
<evidence type="ECO:0000313" key="1">
    <source>
        <dbReference type="EMBL" id="CAG8616338.1"/>
    </source>
</evidence>
<accession>A0A9N9GPC3</accession>